<sequence>MIEHMGISQQFTAACSETEYWGRETLPSPLLCRLHADTLDPNAKQASLSTQPPTSESSLVEPLNYSPASRLSSSSLATIPTFDFTSFTTASQQSTWHPSPAPQASRQLLQSHTEFAAPQTDFVLYDQPAQVSQRPQRQPSAPHLAHTFNSAHFYANSAPSSTTELQQPQLQQRQQRPPVPLFSSFSNNITQPQQQNITMADLNSNNSFDSNMGAGLGPAYGSDSDWEFPASAFTSINDASATSGSTRTISPKDIFQDPFGSAPPSTAFTDLTSPEIGESPFIGESYETSPMFYGDAVAATDKWYSLFPEAEAESNIKPAQPADLERTVSQNSLARSSSSSNSPITLDSSNRRKSTTNSPALNASISKPRRRKGVLPPITVDPNDKAALKRARNTLAARDSRQRKFDHVQSLERRNAELEAEVEKWKNIAISQGYTES</sequence>
<dbReference type="Gene3D" id="3.30.160.60">
    <property type="entry name" value="Classic Zinc Finger"/>
    <property type="match status" value="1"/>
</dbReference>
<evidence type="ECO:0000313" key="4">
    <source>
        <dbReference type="Proteomes" id="UP000800093"/>
    </source>
</evidence>
<organism evidence="3 4">
    <name type="scientific">Lojkania enalia</name>
    <dbReference type="NCBI Taxonomy" id="147567"/>
    <lineage>
        <taxon>Eukaryota</taxon>
        <taxon>Fungi</taxon>
        <taxon>Dikarya</taxon>
        <taxon>Ascomycota</taxon>
        <taxon>Pezizomycotina</taxon>
        <taxon>Dothideomycetes</taxon>
        <taxon>Pleosporomycetidae</taxon>
        <taxon>Pleosporales</taxon>
        <taxon>Pleosporales incertae sedis</taxon>
        <taxon>Lojkania</taxon>
    </lineage>
</organism>
<keyword evidence="4" id="KW-1185">Reference proteome</keyword>
<feature type="region of interest" description="Disordered" evidence="2">
    <location>
        <begin position="314"/>
        <end position="386"/>
    </location>
</feature>
<gene>
    <name evidence="3" type="ORF">CC78DRAFT_566434</name>
</gene>
<protein>
    <recommendedName>
        <fullName evidence="5">BZIP domain-containing protein</fullName>
    </recommendedName>
</protein>
<reference evidence="4" key="1">
    <citation type="journal article" date="2020" name="Stud. Mycol.">
        <title>101 Dothideomycetes genomes: A test case for predicting lifestyles and emergence of pathogens.</title>
        <authorList>
            <person name="Haridas S."/>
            <person name="Albert R."/>
            <person name="Binder M."/>
            <person name="Bloem J."/>
            <person name="LaButti K."/>
            <person name="Salamov A."/>
            <person name="Andreopoulos B."/>
            <person name="Baker S."/>
            <person name="Barry K."/>
            <person name="Bills G."/>
            <person name="Bluhm B."/>
            <person name="Cannon C."/>
            <person name="Castanera R."/>
            <person name="Culley D."/>
            <person name="Daum C."/>
            <person name="Ezra D."/>
            <person name="Gonzalez J."/>
            <person name="Henrissat B."/>
            <person name="Kuo A."/>
            <person name="Liang C."/>
            <person name="Lipzen A."/>
            <person name="Lutzoni F."/>
            <person name="Magnuson J."/>
            <person name="Mondo S."/>
            <person name="Nolan M."/>
            <person name="Ohm R."/>
            <person name="Pangilinan J."/>
            <person name="Park H.-J."/>
            <person name="Ramirez L."/>
            <person name="Alfaro M."/>
            <person name="Sun H."/>
            <person name="Tritt A."/>
            <person name="Yoshinaga Y."/>
            <person name="Zwiers L.-H."/>
            <person name="Turgeon B."/>
            <person name="Goodwin S."/>
            <person name="Spatafora J."/>
            <person name="Crous P."/>
            <person name="Grigoriev I."/>
        </authorList>
    </citation>
    <scope>NUCLEOTIDE SEQUENCE [LARGE SCALE GENOMIC DNA]</scope>
    <source>
        <strain evidence="4">CBS 304.66</strain>
    </source>
</reference>
<feature type="coiled-coil region" evidence="1">
    <location>
        <begin position="401"/>
        <end position="428"/>
    </location>
</feature>
<dbReference type="OrthoDB" id="5419235at2759"/>
<proteinExistence type="predicted"/>
<dbReference type="SUPFAM" id="SSF57959">
    <property type="entry name" value="Leucine zipper domain"/>
    <property type="match status" value="1"/>
</dbReference>
<dbReference type="Proteomes" id="UP000800093">
    <property type="component" value="Unassembled WGS sequence"/>
</dbReference>
<dbReference type="EMBL" id="ML986594">
    <property type="protein sequence ID" value="KAF2267007.1"/>
    <property type="molecule type" value="Genomic_DNA"/>
</dbReference>
<dbReference type="GO" id="GO:0003700">
    <property type="term" value="F:DNA-binding transcription factor activity"/>
    <property type="evidence" value="ECO:0007669"/>
    <property type="project" value="InterPro"/>
</dbReference>
<feature type="compositionally biased region" description="Polar residues" evidence="2">
    <location>
        <begin position="44"/>
        <end position="58"/>
    </location>
</feature>
<evidence type="ECO:0000313" key="3">
    <source>
        <dbReference type="EMBL" id="KAF2267007.1"/>
    </source>
</evidence>
<evidence type="ECO:0000256" key="1">
    <source>
        <dbReference type="SAM" id="Coils"/>
    </source>
</evidence>
<accession>A0A9P4KD23</accession>
<keyword evidence="1" id="KW-0175">Coiled coil</keyword>
<evidence type="ECO:0000256" key="2">
    <source>
        <dbReference type="SAM" id="MobiDB-lite"/>
    </source>
</evidence>
<comment type="caution">
    <text evidence="3">The sequence shown here is derived from an EMBL/GenBank/DDBJ whole genome shotgun (WGS) entry which is preliminary data.</text>
</comment>
<feature type="region of interest" description="Disordered" evidence="2">
    <location>
        <begin position="43"/>
        <end position="63"/>
    </location>
</feature>
<name>A0A9P4KD23_9PLEO</name>
<evidence type="ECO:0008006" key="5">
    <source>
        <dbReference type="Google" id="ProtNLM"/>
    </source>
</evidence>
<feature type="region of interest" description="Disordered" evidence="2">
    <location>
        <begin position="158"/>
        <end position="187"/>
    </location>
</feature>
<dbReference type="InterPro" id="IPR046347">
    <property type="entry name" value="bZIP_sf"/>
</dbReference>
<feature type="compositionally biased region" description="Low complexity" evidence="2">
    <location>
        <begin position="165"/>
        <end position="176"/>
    </location>
</feature>
<dbReference type="CDD" id="cd12193">
    <property type="entry name" value="bZIP_GCN4"/>
    <property type="match status" value="1"/>
</dbReference>
<dbReference type="AlphaFoldDB" id="A0A9P4KD23"/>
<feature type="compositionally biased region" description="Low complexity" evidence="2">
    <location>
        <begin position="329"/>
        <end position="348"/>
    </location>
</feature>
<feature type="compositionally biased region" description="Polar residues" evidence="2">
    <location>
        <begin position="355"/>
        <end position="365"/>
    </location>
</feature>